<dbReference type="Pfam" id="PF02070">
    <property type="entry name" value="NMU"/>
    <property type="match status" value="1"/>
</dbReference>
<dbReference type="InterPro" id="IPR018070">
    <property type="entry name" value="Neuromedin-U_amidation-site"/>
</dbReference>
<protein>
    <recommendedName>
        <fullName evidence="5">Neuromedin U C-terminal domain-containing protein</fullName>
    </recommendedName>
</protein>
<dbReference type="OrthoDB" id="9879773at2759"/>
<keyword evidence="4" id="KW-0027">Amidation</keyword>
<organism evidence="6 7">
    <name type="scientific">Chiloscyllium punctatum</name>
    <name type="common">Brownbanded bambooshark</name>
    <name type="synonym">Hemiscyllium punctatum</name>
    <dbReference type="NCBI Taxonomy" id="137246"/>
    <lineage>
        <taxon>Eukaryota</taxon>
        <taxon>Metazoa</taxon>
        <taxon>Chordata</taxon>
        <taxon>Craniata</taxon>
        <taxon>Vertebrata</taxon>
        <taxon>Chondrichthyes</taxon>
        <taxon>Elasmobranchii</taxon>
        <taxon>Galeomorphii</taxon>
        <taxon>Galeoidea</taxon>
        <taxon>Orectolobiformes</taxon>
        <taxon>Hemiscylliidae</taxon>
        <taxon>Chiloscyllium</taxon>
    </lineage>
</organism>
<feature type="non-terminal residue" evidence="6">
    <location>
        <position position="1"/>
    </location>
</feature>
<evidence type="ECO:0000256" key="4">
    <source>
        <dbReference type="ARBA" id="ARBA00022815"/>
    </source>
</evidence>
<proteinExistence type="inferred from homology"/>
<dbReference type="PANTHER" id="PTHR15390">
    <property type="entry name" value="NEUROMEDIN-U"/>
    <property type="match status" value="1"/>
</dbReference>
<evidence type="ECO:0000313" key="7">
    <source>
        <dbReference type="Proteomes" id="UP000287033"/>
    </source>
</evidence>
<dbReference type="GO" id="GO:0007218">
    <property type="term" value="P:neuropeptide signaling pathway"/>
    <property type="evidence" value="ECO:0007669"/>
    <property type="project" value="TreeGrafter"/>
</dbReference>
<dbReference type="EMBL" id="BEZZ01000064">
    <property type="protein sequence ID" value="GCC24713.1"/>
    <property type="molecule type" value="Genomic_DNA"/>
</dbReference>
<evidence type="ECO:0000256" key="2">
    <source>
        <dbReference type="ARBA" id="ARBA00009957"/>
    </source>
</evidence>
<keyword evidence="3" id="KW-0964">Secreted</keyword>
<gene>
    <name evidence="6" type="ORF">chiPu_0003115</name>
</gene>
<comment type="caution">
    <text evidence="6">The sequence shown here is derived from an EMBL/GenBank/DDBJ whole genome shotgun (WGS) entry which is preliminary data.</text>
</comment>
<evidence type="ECO:0000259" key="5">
    <source>
        <dbReference type="SMART" id="SM00084"/>
    </source>
</evidence>
<dbReference type="GO" id="GO:0043195">
    <property type="term" value="C:terminal bouton"/>
    <property type="evidence" value="ECO:0007669"/>
    <property type="project" value="TreeGrafter"/>
</dbReference>
<accession>A0A401S2Q4</accession>
<feature type="domain" description="Neuromedin U C-terminal" evidence="5">
    <location>
        <begin position="159"/>
        <end position="182"/>
    </location>
</feature>
<comment type="subcellular location">
    <subcellularLocation>
        <location evidence="1">Secreted</location>
    </subcellularLocation>
</comment>
<dbReference type="AlphaFoldDB" id="A0A401S2Q4"/>
<comment type="similarity">
    <text evidence="2">Belongs to the NmU family.</text>
</comment>
<dbReference type="OMA" id="LWSEQEL"/>
<dbReference type="STRING" id="137246.A0A401S2Q4"/>
<evidence type="ECO:0000256" key="1">
    <source>
        <dbReference type="ARBA" id="ARBA00004613"/>
    </source>
</evidence>
<dbReference type="PROSITE" id="PS00967">
    <property type="entry name" value="NMU"/>
    <property type="match status" value="1"/>
</dbReference>
<dbReference type="GO" id="GO:0045987">
    <property type="term" value="P:positive regulation of smooth muscle contraction"/>
    <property type="evidence" value="ECO:0007669"/>
    <property type="project" value="TreeGrafter"/>
</dbReference>
<name>A0A401S2Q4_CHIPU</name>
<dbReference type="SMART" id="SM00084">
    <property type="entry name" value="NMU"/>
    <property type="match status" value="1"/>
</dbReference>
<dbReference type="GO" id="GO:0042922">
    <property type="term" value="F:neuromedin U receptor binding"/>
    <property type="evidence" value="ECO:0007669"/>
    <property type="project" value="InterPro"/>
</dbReference>
<dbReference type="InterPro" id="IPR008200">
    <property type="entry name" value="NMU_C"/>
</dbReference>
<dbReference type="GO" id="GO:0050806">
    <property type="term" value="P:positive regulation of synaptic transmission"/>
    <property type="evidence" value="ECO:0007669"/>
    <property type="project" value="TreeGrafter"/>
</dbReference>
<dbReference type="GO" id="GO:0005576">
    <property type="term" value="C:extracellular region"/>
    <property type="evidence" value="ECO:0007669"/>
    <property type="project" value="UniProtKB-SubCell"/>
</dbReference>
<sequence length="190" mass="21767">LNCRVEIVWTSMLGFNLCQCRGEERPPRKISMRHPPCILALSLFLLSCSCVSQDVLASPQRFPAEQELRLRSEIDDLCSSFLSAVPQSQPSSTLKELCYMALTILERPQDSQDKGENKRFLFHYSKTHDTGNSNFMSSVLHPLLQLVPELHERRMKKGRGDEEFQGPGGIQSRGFFMFRPRNGRRSSSFR</sequence>
<keyword evidence="7" id="KW-1185">Reference proteome</keyword>
<evidence type="ECO:0000256" key="3">
    <source>
        <dbReference type="ARBA" id="ARBA00022525"/>
    </source>
</evidence>
<evidence type="ECO:0000313" key="6">
    <source>
        <dbReference type="EMBL" id="GCC24713.1"/>
    </source>
</evidence>
<dbReference type="PANTHER" id="PTHR15390:SF0">
    <property type="entry name" value="NEUROMEDIN-U"/>
    <property type="match status" value="1"/>
</dbReference>
<dbReference type="Proteomes" id="UP000287033">
    <property type="component" value="Unassembled WGS sequence"/>
</dbReference>
<reference evidence="6 7" key="1">
    <citation type="journal article" date="2018" name="Nat. Ecol. Evol.">
        <title>Shark genomes provide insights into elasmobranch evolution and the origin of vertebrates.</title>
        <authorList>
            <person name="Hara Y"/>
            <person name="Yamaguchi K"/>
            <person name="Onimaru K"/>
            <person name="Kadota M"/>
            <person name="Koyanagi M"/>
            <person name="Keeley SD"/>
            <person name="Tatsumi K"/>
            <person name="Tanaka K"/>
            <person name="Motone F"/>
            <person name="Kageyama Y"/>
            <person name="Nozu R"/>
            <person name="Adachi N"/>
            <person name="Nishimura O"/>
            <person name="Nakagawa R"/>
            <person name="Tanegashima C"/>
            <person name="Kiyatake I"/>
            <person name="Matsumoto R"/>
            <person name="Murakumo K"/>
            <person name="Nishida K"/>
            <person name="Terakita A"/>
            <person name="Kuratani S"/>
            <person name="Sato K"/>
            <person name="Hyodo S Kuraku.S."/>
        </authorList>
    </citation>
    <scope>NUCLEOTIDE SEQUENCE [LARGE SCALE GENOMIC DNA]</scope>
</reference>
<dbReference type="InterPro" id="IPR042384">
    <property type="entry name" value="NMU"/>
</dbReference>